<evidence type="ECO:0000313" key="3">
    <source>
        <dbReference type="EMBL" id="KAK3040928.1"/>
    </source>
</evidence>
<proteinExistence type="predicted"/>
<accession>A0AA88XCT6</accession>
<gene>
    <name evidence="3" type="ORF">RJ639_028802</name>
</gene>
<protein>
    <recommendedName>
        <fullName evidence="2">Malectin domain-containing protein</fullName>
    </recommendedName>
</protein>
<keyword evidence="1" id="KW-0812">Transmembrane</keyword>
<reference evidence="3" key="1">
    <citation type="submission" date="2022-12" db="EMBL/GenBank/DDBJ databases">
        <title>Draft genome assemblies for two species of Escallonia (Escalloniales).</title>
        <authorList>
            <person name="Chanderbali A."/>
            <person name="Dervinis C."/>
            <person name="Anghel I."/>
            <person name="Soltis D."/>
            <person name="Soltis P."/>
            <person name="Zapata F."/>
        </authorList>
    </citation>
    <scope>NUCLEOTIDE SEQUENCE</scope>
    <source>
        <strain evidence="3">UCBG64.0493</strain>
        <tissue evidence="3">Leaf</tissue>
    </source>
</reference>
<feature type="transmembrane region" description="Helical" evidence="1">
    <location>
        <begin position="273"/>
        <end position="295"/>
    </location>
</feature>
<comment type="caution">
    <text evidence="3">The sequence shown here is derived from an EMBL/GenBank/DDBJ whole genome shotgun (WGS) entry which is preliminary data.</text>
</comment>
<organism evidence="3 4">
    <name type="scientific">Escallonia herrerae</name>
    <dbReference type="NCBI Taxonomy" id="1293975"/>
    <lineage>
        <taxon>Eukaryota</taxon>
        <taxon>Viridiplantae</taxon>
        <taxon>Streptophyta</taxon>
        <taxon>Embryophyta</taxon>
        <taxon>Tracheophyta</taxon>
        <taxon>Spermatophyta</taxon>
        <taxon>Magnoliopsida</taxon>
        <taxon>eudicotyledons</taxon>
        <taxon>Gunneridae</taxon>
        <taxon>Pentapetalae</taxon>
        <taxon>asterids</taxon>
        <taxon>campanulids</taxon>
        <taxon>Escalloniales</taxon>
        <taxon>Escalloniaceae</taxon>
        <taxon>Escallonia</taxon>
    </lineage>
</organism>
<keyword evidence="4" id="KW-1185">Reference proteome</keyword>
<evidence type="ECO:0000256" key="1">
    <source>
        <dbReference type="SAM" id="Phobius"/>
    </source>
</evidence>
<evidence type="ECO:0000259" key="2">
    <source>
        <dbReference type="Pfam" id="PF11721"/>
    </source>
</evidence>
<sequence length="304" mass="33414">MGCLRVRNQVKLLTVKTTISQHTGGNVLIFADALIFFLDDWCRKASAMLHCLQGSTKCTNKVPASSFSIKCGGKEQVSAGGINFNDDSETLGAASMHASSNFQWAVSNTGSFISNPNGPRYIVQTDSQITGTLESEVYKTARVSPSSLRYYGLGLKNGKYNIELHFAEIQMEDSQSWKGLGKRLFDVYIQGEKVLQDFNIRNEAGSSKRALVKKFEANVTNTIMDIHFFWAGRGTCCIPFQSTYGPLVSAIHVQQAPEGVGSSKRDKKHVGKIVGIAFGSAAGFLIVSSIFYLWWTKETPGHMR</sequence>
<dbReference type="Pfam" id="PF11721">
    <property type="entry name" value="Malectin"/>
    <property type="match status" value="1"/>
</dbReference>
<keyword evidence="1" id="KW-1133">Transmembrane helix</keyword>
<dbReference type="FunFam" id="2.60.120.430:FF:000002">
    <property type="entry name" value="Leucine-rich repeat receptor-like protein kinase"/>
    <property type="match status" value="1"/>
</dbReference>
<dbReference type="AlphaFoldDB" id="A0AA88XCT6"/>
<keyword evidence="1" id="KW-0472">Membrane</keyword>
<dbReference type="EMBL" id="JAVXUP010000045">
    <property type="protein sequence ID" value="KAK3040928.1"/>
    <property type="molecule type" value="Genomic_DNA"/>
</dbReference>
<dbReference type="Proteomes" id="UP001188597">
    <property type="component" value="Unassembled WGS sequence"/>
</dbReference>
<feature type="non-terminal residue" evidence="3">
    <location>
        <position position="1"/>
    </location>
</feature>
<dbReference type="InterPro" id="IPR021720">
    <property type="entry name" value="Malectin_dom"/>
</dbReference>
<evidence type="ECO:0000313" key="4">
    <source>
        <dbReference type="Proteomes" id="UP001188597"/>
    </source>
</evidence>
<feature type="domain" description="Malectin" evidence="2">
    <location>
        <begin position="67"/>
        <end position="251"/>
    </location>
</feature>
<dbReference type="PANTHER" id="PTHR34081">
    <property type="entry name" value="MALECTIN DOMAIN-CONTAINING PROTEIN"/>
    <property type="match status" value="1"/>
</dbReference>
<name>A0AA88XCT6_9ASTE</name>
<dbReference type="PANTHER" id="PTHR34081:SF1">
    <property type="entry name" value="MALECTIN, LEUCINE-RICH REPEAT DOMAIN, L DOMAIN-LIKE PROTEIN-RELATED"/>
    <property type="match status" value="1"/>
</dbReference>
<dbReference type="Gene3D" id="2.60.120.430">
    <property type="entry name" value="Galactose-binding lectin"/>
    <property type="match status" value="1"/>
</dbReference>